<dbReference type="InterPro" id="IPR050721">
    <property type="entry name" value="Trk_Ktr_HKT_K-transport"/>
</dbReference>
<dbReference type="AlphaFoldDB" id="A0A087DZJ3"/>
<reference evidence="2 3" key="1">
    <citation type="submission" date="2014-03" db="EMBL/GenBank/DDBJ databases">
        <title>Genomics of Bifidobacteria.</title>
        <authorList>
            <person name="Ventura M."/>
            <person name="Milani C."/>
            <person name="Lugli G.A."/>
        </authorList>
    </citation>
    <scope>NUCLEOTIDE SEQUENCE [LARGE SCALE GENOMIC DNA]</scope>
    <source>
        <strain evidence="2 3">DSM 23968</strain>
    </source>
</reference>
<dbReference type="InterPro" id="IPR036721">
    <property type="entry name" value="RCK_C_sf"/>
</dbReference>
<keyword evidence="3" id="KW-1185">Reference proteome</keyword>
<dbReference type="Gene3D" id="3.30.70.1450">
    <property type="entry name" value="Regulator of K+ conductance, C-terminal domain"/>
    <property type="match status" value="1"/>
</dbReference>
<dbReference type="OrthoDB" id="9776294at2"/>
<dbReference type="PANTHER" id="PTHR43833:SF7">
    <property type="entry name" value="KTR SYSTEM POTASSIUM UPTAKE PROTEIN C"/>
    <property type="match status" value="1"/>
</dbReference>
<dbReference type="eggNOG" id="COG0569">
    <property type="taxonomic scope" value="Bacteria"/>
</dbReference>
<dbReference type="SUPFAM" id="SSF51735">
    <property type="entry name" value="NAD(P)-binding Rossmann-fold domains"/>
    <property type="match status" value="1"/>
</dbReference>
<dbReference type="InterPro" id="IPR003148">
    <property type="entry name" value="RCK_N"/>
</dbReference>
<dbReference type="InterPro" id="IPR006037">
    <property type="entry name" value="RCK_C"/>
</dbReference>
<dbReference type="PANTHER" id="PTHR43833">
    <property type="entry name" value="POTASSIUM CHANNEL PROTEIN 2-RELATED-RELATED"/>
    <property type="match status" value="1"/>
</dbReference>
<dbReference type="InterPro" id="IPR036291">
    <property type="entry name" value="NAD(P)-bd_dom_sf"/>
</dbReference>
<comment type="caution">
    <text evidence="2">The sequence shown here is derived from an EMBL/GenBank/DDBJ whole genome shotgun (WGS) entry which is preliminary data.</text>
</comment>
<dbReference type="PROSITE" id="PS51202">
    <property type="entry name" value="RCK_C"/>
    <property type="match status" value="1"/>
</dbReference>
<dbReference type="Proteomes" id="UP000029004">
    <property type="component" value="Unassembled WGS sequence"/>
</dbReference>
<dbReference type="RefSeq" id="WP_034526317.1">
    <property type="nucleotide sequence ID" value="NZ_JGZP01000004.1"/>
</dbReference>
<dbReference type="EMBL" id="JGZP01000004">
    <property type="protein sequence ID" value="KFJ00944.1"/>
    <property type="molecule type" value="Genomic_DNA"/>
</dbReference>
<feature type="domain" description="RCK C-terminal" evidence="1">
    <location>
        <begin position="136"/>
        <end position="220"/>
    </location>
</feature>
<evidence type="ECO:0000313" key="2">
    <source>
        <dbReference type="EMBL" id="KFJ00944.1"/>
    </source>
</evidence>
<dbReference type="GO" id="GO:0006813">
    <property type="term" value="P:potassium ion transport"/>
    <property type="evidence" value="ECO:0007669"/>
    <property type="project" value="InterPro"/>
</dbReference>
<dbReference type="GO" id="GO:0008324">
    <property type="term" value="F:monoatomic cation transmembrane transporter activity"/>
    <property type="evidence" value="ECO:0007669"/>
    <property type="project" value="InterPro"/>
</dbReference>
<evidence type="ECO:0000313" key="3">
    <source>
        <dbReference type="Proteomes" id="UP000029004"/>
    </source>
</evidence>
<protein>
    <submittedName>
        <fullName evidence="2">Potassium transporter</fullName>
    </submittedName>
</protein>
<proteinExistence type="predicted"/>
<dbReference type="Pfam" id="PF02080">
    <property type="entry name" value="TrkA_C"/>
    <property type="match status" value="1"/>
</dbReference>
<dbReference type="Gene3D" id="3.40.50.720">
    <property type="entry name" value="NAD(P)-binding Rossmann-like Domain"/>
    <property type="match status" value="1"/>
</dbReference>
<dbReference type="Pfam" id="PF02254">
    <property type="entry name" value="TrkA_N"/>
    <property type="match status" value="1"/>
</dbReference>
<sequence>MAKSGKSVLVVGLGRFGSAVAMTLDAMGQDVLAVDRDPDLVARWSAHVPVVQADMTDVLAIEQIDASQFDTAVVAIGDSVEASVITTGNLLDAGVTDLWAKSVSVQHARILQRIGARHIINAETDAGKRVGHLVSGNYLDYIEIEGAHTVVKIHTPSHAVGHSIEDAQVHERYGITVVGIKSPGKEFQYGSKELIMHRNDELVIMGKEDQIDRFIHAGNR</sequence>
<name>A0A087DZJ3_9BIFI</name>
<accession>A0A087DZJ3</accession>
<dbReference type="STRING" id="762211.BSTEL_0356"/>
<organism evidence="2 3">
    <name type="scientific">Bifidobacterium stellenboschense</name>
    <dbReference type="NCBI Taxonomy" id="762211"/>
    <lineage>
        <taxon>Bacteria</taxon>
        <taxon>Bacillati</taxon>
        <taxon>Actinomycetota</taxon>
        <taxon>Actinomycetes</taxon>
        <taxon>Bifidobacteriales</taxon>
        <taxon>Bifidobacteriaceae</taxon>
        <taxon>Bifidobacterium</taxon>
    </lineage>
</organism>
<gene>
    <name evidence="2" type="ORF">BSTEL_0356</name>
</gene>
<evidence type="ECO:0000259" key="1">
    <source>
        <dbReference type="PROSITE" id="PS51202"/>
    </source>
</evidence>
<dbReference type="SUPFAM" id="SSF116726">
    <property type="entry name" value="TrkA C-terminal domain-like"/>
    <property type="match status" value="1"/>
</dbReference>